<dbReference type="Pfam" id="PF14009">
    <property type="entry name" value="PADRE"/>
    <property type="match status" value="1"/>
</dbReference>
<reference evidence="2 3" key="1">
    <citation type="submission" date="2023-12" db="EMBL/GenBank/DDBJ databases">
        <title>A high-quality genome assembly for Dillenia turbinata (Dilleniales).</title>
        <authorList>
            <person name="Chanderbali A."/>
        </authorList>
    </citation>
    <scope>NUCLEOTIDE SEQUENCE [LARGE SCALE GENOMIC DNA]</scope>
    <source>
        <strain evidence="2">LSX21</strain>
        <tissue evidence="2">Leaf</tissue>
    </source>
</reference>
<accession>A0AAN8W0D9</accession>
<dbReference type="PANTHER" id="PTHR33052">
    <property type="entry name" value="DUF4228 DOMAIN PROTEIN-RELATED"/>
    <property type="match status" value="1"/>
</dbReference>
<evidence type="ECO:0000313" key="2">
    <source>
        <dbReference type="EMBL" id="KAK6939142.1"/>
    </source>
</evidence>
<evidence type="ECO:0000256" key="1">
    <source>
        <dbReference type="SAM" id="MobiDB-lite"/>
    </source>
</evidence>
<evidence type="ECO:0000313" key="3">
    <source>
        <dbReference type="Proteomes" id="UP001370490"/>
    </source>
</evidence>
<keyword evidence="3" id="KW-1185">Reference proteome</keyword>
<proteinExistence type="predicted"/>
<gene>
    <name evidence="2" type="ORF">RJ641_032650</name>
</gene>
<dbReference type="AlphaFoldDB" id="A0AAN8W0D9"/>
<feature type="region of interest" description="Disordered" evidence="1">
    <location>
        <begin position="267"/>
        <end position="294"/>
    </location>
</feature>
<dbReference type="EMBL" id="JBAMMX010000006">
    <property type="protein sequence ID" value="KAK6939142.1"/>
    <property type="molecule type" value="Genomic_DNA"/>
</dbReference>
<dbReference type="Proteomes" id="UP001370490">
    <property type="component" value="Unassembled WGS sequence"/>
</dbReference>
<dbReference type="InterPro" id="IPR025322">
    <property type="entry name" value="PADRE_dom"/>
</dbReference>
<sequence length="335" mass="37501">MKRRTLPLSSMMEKECSRCLQAPKKIDLVGNFVSKVWTTTLAWPMSLLGEAHLLALYLDKYTQNTGVGRAKPLFCIRLYVCYMIIGVKKKMGGCLSFSQEEQQGEEQQDFYKSKYSSSSTTVLGLGLAVTAKVLSLDGRLREYYAPVKVSQILGSQEEETDSGDDYSSMSCFLCNADTLYYDEHIPAMDGEDLVYPNNMYFVLPSSMLRRRLTPSDLAALAVKASLALQQQSAISKSGSGCFNNIIFQRIQRCSNRVRVSPVILSSQHQPCPPKLQKKRSDASGNMNSSSRPQRLVVSRSASLRRLHKYSSKRAKMAVRSFRITLSTIYEGSVLL</sequence>
<feature type="compositionally biased region" description="Polar residues" evidence="1">
    <location>
        <begin position="282"/>
        <end position="292"/>
    </location>
</feature>
<name>A0AAN8W0D9_9MAGN</name>
<organism evidence="2 3">
    <name type="scientific">Dillenia turbinata</name>
    <dbReference type="NCBI Taxonomy" id="194707"/>
    <lineage>
        <taxon>Eukaryota</taxon>
        <taxon>Viridiplantae</taxon>
        <taxon>Streptophyta</taxon>
        <taxon>Embryophyta</taxon>
        <taxon>Tracheophyta</taxon>
        <taxon>Spermatophyta</taxon>
        <taxon>Magnoliopsida</taxon>
        <taxon>eudicotyledons</taxon>
        <taxon>Gunneridae</taxon>
        <taxon>Pentapetalae</taxon>
        <taxon>Dilleniales</taxon>
        <taxon>Dilleniaceae</taxon>
        <taxon>Dillenia</taxon>
    </lineage>
</organism>
<comment type="caution">
    <text evidence="2">The sequence shown here is derived from an EMBL/GenBank/DDBJ whole genome shotgun (WGS) entry which is preliminary data.</text>
</comment>
<protein>
    <submittedName>
        <fullName evidence="2">PADRE domain</fullName>
    </submittedName>
</protein>